<name>A0A2T7NK09_POMCA</name>
<dbReference type="Pfam" id="PF23265">
    <property type="entry name" value="Ig-like_KY"/>
    <property type="match status" value="1"/>
</dbReference>
<dbReference type="AlphaFoldDB" id="A0A2T7NK09"/>
<comment type="caution">
    <text evidence="2">The sequence shown here is derived from an EMBL/GenBank/DDBJ whole genome shotgun (WGS) entry which is preliminary data.</text>
</comment>
<sequence length="750" mass="85412">MTSHPPHGSRQASHDNTVLLEYTCIRIRGVYWTVRYVGPRATESTYPPPSPPPTMREDLFQKQDFVALDQMAKQAPANLVNSFSELIVYLTKDMDNDLHKVRSIFVWLSAQSVLTTNFPKVVKPDTPLNFLKRCKLDREIYTDLFAVLCRKAGVPCVIIEGTTKGAGWEVGDQCELAATNRWNAVHVQNSWRLVNVPWALVTTGDLEQDNWIKVEEDGRAVRERETVDSFVHQDMDEFWFLPDPENMVCFCFPKDPRWQLLSEPWSQENFISTPRYAQEFMGSQWELVSAAQAVLEADEGKCKITFSHPRDVKGTLHYNLFFNPKLSNVQLPEDLQLDRYVVEECKLGLKSVVTRLPVKGVYRIQLAGSFGENELTPLLEFRINCVGEIKQPVPFPEGCKQVGYSEESAELGLVEPSHEEGVVETRKGEKISFQFKLKDKKPAHIKATLINNNRSTEELSQYVTCERTKEDINITVTMPDVQECGLCIENASIPDYDISYLLTQDSKLKFKEQEPLEKAMKTEDVLELKYAIAAYEQQMGDDKATLHLANLILHLLQALKDDSSWERLEGALRPLLSLTQEDYGHGERAVRTLMKQYEKAVCEAYYQRSLAALEQAVTGVHASCLAAQLQQQDFYTRAVTLQTQLQQLQRVVRDVRSLTSLDLAALVNTRGRPNPHLHSTLMATLILLGEEEKELWAELAAHHVRQCQVDLLRKENSACAALLLEWPVRACDWEESCVVAYGVCLYELHD</sequence>
<dbReference type="EMBL" id="PZQS01000011">
    <property type="protein sequence ID" value="PVD21507.1"/>
    <property type="molecule type" value="Genomic_DNA"/>
</dbReference>
<evidence type="ECO:0000313" key="2">
    <source>
        <dbReference type="EMBL" id="PVD21507.1"/>
    </source>
</evidence>
<protein>
    <recommendedName>
        <fullName evidence="1">KY-like immunoglobulin-like domain-containing protein</fullName>
    </recommendedName>
</protein>
<evidence type="ECO:0000313" key="3">
    <source>
        <dbReference type="Proteomes" id="UP000245119"/>
    </source>
</evidence>
<dbReference type="InterPro" id="IPR053041">
    <property type="entry name" value="Transglut-like_Superfamily_Mod"/>
</dbReference>
<dbReference type="PANTHER" id="PTHR47020:SF1">
    <property type="entry name" value="HILLARIN"/>
    <property type="match status" value="1"/>
</dbReference>
<dbReference type="OrthoDB" id="6129702at2759"/>
<feature type="domain" description="KY-like immunoglobulin-like" evidence="1">
    <location>
        <begin position="268"/>
        <end position="396"/>
    </location>
</feature>
<keyword evidence="3" id="KW-1185">Reference proteome</keyword>
<organism evidence="2 3">
    <name type="scientific">Pomacea canaliculata</name>
    <name type="common">Golden apple snail</name>
    <dbReference type="NCBI Taxonomy" id="400727"/>
    <lineage>
        <taxon>Eukaryota</taxon>
        <taxon>Metazoa</taxon>
        <taxon>Spiralia</taxon>
        <taxon>Lophotrochozoa</taxon>
        <taxon>Mollusca</taxon>
        <taxon>Gastropoda</taxon>
        <taxon>Caenogastropoda</taxon>
        <taxon>Architaenioglossa</taxon>
        <taxon>Ampullarioidea</taxon>
        <taxon>Ampullariidae</taxon>
        <taxon>Pomacea</taxon>
    </lineage>
</organism>
<dbReference type="Proteomes" id="UP000245119">
    <property type="component" value="Linkage Group LG11"/>
</dbReference>
<evidence type="ECO:0000259" key="1">
    <source>
        <dbReference type="Pfam" id="PF23265"/>
    </source>
</evidence>
<dbReference type="InterPro" id="IPR038765">
    <property type="entry name" value="Papain-like_cys_pep_sf"/>
</dbReference>
<dbReference type="SUPFAM" id="SSF54001">
    <property type="entry name" value="Cysteine proteinases"/>
    <property type="match status" value="1"/>
</dbReference>
<proteinExistence type="predicted"/>
<dbReference type="PANTHER" id="PTHR47020">
    <property type="entry name" value="HILLARIN"/>
    <property type="match status" value="1"/>
</dbReference>
<reference evidence="2 3" key="1">
    <citation type="submission" date="2018-04" db="EMBL/GenBank/DDBJ databases">
        <title>The genome of golden apple snail Pomacea canaliculata provides insight into stress tolerance and invasive adaptation.</title>
        <authorList>
            <person name="Liu C."/>
            <person name="Liu B."/>
            <person name="Ren Y."/>
            <person name="Zhang Y."/>
            <person name="Wang H."/>
            <person name="Li S."/>
            <person name="Jiang F."/>
            <person name="Yin L."/>
            <person name="Zhang G."/>
            <person name="Qian W."/>
            <person name="Fan W."/>
        </authorList>
    </citation>
    <scope>NUCLEOTIDE SEQUENCE [LARGE SCALE GENOMIC DNA]</scope>
    <source>
        <strain evidence="2">SZHN2017</strain>
        <tissue evidence="2">Muscle</tissue>
    </source>
</reference>
<dbReference type="InterPro" id="IPR056564">
    <property type="entry name" value="Ig-like_KY"/>
</dbReference>
<accession>A0A2T7NK09</accession>
<gene>
    <name evidence="2" type="ORF">C0Q70_17305</name>
</gene>